<dbReference type="Pfam" id="PF03078">
    <property type="entry name" value="ATHILA"/>
    <property type="match status" value="1"/>
</dbReference>
<dbReference type="InterPro" id="IPR004312">
    <property type="entry name" value="ATHILA_Orf1_C"/>
</dbReference>
<gene>
    <name evidence="3" type="ORF">F2Q69_00006786</name>
</gene>
<sequence>MYERRTKRRFDVGGSSADPPPPPSHDQYPWPREHEDEPIPLFDHFDDTQPTRFVDPDVVRALGIRSDLEDLFGELGMGNFATHPQVLHPEEVRQFMATVNVYYANERAKKASEGVMTFFICDIRYRVPLLTLCTIYGFETERQNAIVPDLPGIGTFWSHRATGFFDTAKTVQSDIRHPTLRYFMNALANTLLCKMEPSKVRVQDLTLFYYVVRSLVHMENIEEPVDDAWPNLKMKPFQSSGQAQDESFPVNGKEEEDGWEPTYSDLRQLRSPLRRR</sequence>
<comment type="caution">
    <text evidence="3">The sequence shown here is derived from an EMBL/GenBank/DDBJ whole genome shotgun (WGS) entry which is preliminary data.</text>
</comment>
<protein>
    <recommendedName>
        <fullName evidence="2">Arabidopsis retrotransposon Orf1 C-terminal domain-containing protein</fullName>
    </recommendedName>
</protein>
<dbReference type="AlphaFoldDB" id="A0A8S9NQL3"/>
<evidence type="ECO:0000313" key="3">
    <source>
        <dbReference type="EMBL" id="KAF3506026.1"/>
    </source>
</evidence>
<organism evidence="3 4">
    <name type="scientific">Brassica cretica</name>
    <name type="common">Mustard</name>
    <dbReference type="NCBI Taxonomy" id="69181"/>
    <lineage>
        <taxon>Eukaryota</taxon>
        <taxon>Viridiplantae</taxon>
        <taxon>Streptophyta</taxon>
        <taxon>Embryophyta</taxon>
        <taxon>Tracheophyta</taxon>
        <taxon>Spermatophyta</taxon>
        <taxon>Magnoliopsida</taxon>
        <taxon>eudicotyledons</taxon>
        <taxon>Gunneridae</taxon>
        <taxon>Pentapetalae</taxon>
        <taxon>rosids</taxon>
        <taxon>malvids</taxon>
        <taxon>Brassicales</taxon>
        <taxon>Brassicaceae</taxon>
        <taxon>Brassiceae</taxon>
        <taxon>Brassica</taxon>
    </lineage>
</organism>
<name>A0A8S9NQL3_BRACR</name>
<feature type="region of interest" description="Disordered" evidence="1">
    <location>
        <begin position="232"/>
        <end position="276"/>
    </location>
</feature>
<dbReference type="EMBL" id="QGKX02001521">
    <property type="protein sequence ID" value="KAF3506026.1"/>
    <property type="molecule type" value="Genomic_DNA"/>
</dbReference>
<evidence type="ECO:0000259" key="2">
    <source>
        <dbReference type="Pfam" id="PF03078"/>
    </source>
</evidence>
<proteinExistence type="predicted"/>
<dbReference type="Proteomes" id="UP000712600">
    <property type="component" value="Unassembled WGS sequence"/>
</dbReference>
<feature type="region of interest" description="Disordered" evidence="1">
    <location>
        <begin position="1"/>
        <end position="35"/>
    </location>
</feature>
<accession>A0A8S9NQL3</accession>
<reference evidence="3" key="1">
    <citation type="submission" date="2019-12" db="EMBL/GenBank/DDBJ databases">
        <title>Genome sequencing and annotation of Brassica cretica.</title>
        <authorList>
            <person name="Studholme D.J."/>
            <person name="Sarris P."/>
        </authorList>
    </citation>
    <scope>NUCLEOTIDE SEQUENCE</scope>
    <source>
        <strain evidence="3">PFS-109/04</strain>
        <tissue evidence="3">Leaf</tissue>
    </source>
</reference>
<feature type="domain" description="Arabidopsis retrotransposon Orf1 C-terminal" evidence="2">
    <location>
        <begin position="49"/>
        <end position="215"/>
    </location>
</feature>
<evidence type="ECO:0000256" key="1">
    <source>
        <dbReference type="SAM" id="MobiDB-lite"/>
    </source>
</evidence>
<evidence type="ECO:0000313" key="4">
    <source>
        <dbReference type="Proteomes" id="UP000712600"/>
    </source>
</evidence>